<keyword evidence="5" id="KW-1185">Reference proteome</keyword>
<protein>
    <submittedName>
        <fullName evidence="4">Polysaccharide deacetylase</fullName>
    </submittedName>
</protein>
<dbReference type="Proteomes" id="UP000007435">
    <property type="component" value="Chromosome"/>
</dbReference>
<dbReference type="Pfam" id="PF01522">
    <property type="entry name" value="Polysacc_deac_1"/>
    <property type="match status" value="1"/>
</dbReference>
<dbReference type="KEGG" id="lby:Lbys_2663"/>
<keyword evidence="1" id="KW-0479">Metal-binding</keyword>
<feature type="domain" description="NodB homology" evidence="3">
    <location>
        <begin position="33"/>
        <end position="235"/>
    </location>
</feature>
<evidence type="ECO:0000256" key="2">
    <source>
        <dbReference type="ARBA" id="ARBA00022801"/>
    </source>
</evidence>
<dbReference type="HOGENOM" id="CLU_021264_0_2_10"/>
<dbReference type="GO" id="GO:0005975">
    <property type="term" value="P:carbohydrate metabolic process"/>
    <property type="evidence" value="ECO:0007669"/>
    <property type="project" value="InterPro"/>
</dbReference>
<sequence length="242" mass="27983">MRFLLLLCFISHSLIAQYTWVQGGIIRGDSTSKKIALVFTAHDHGEGADFILKALKGKKASFFLTGEYFRNNPNVVNAIKREGHYLGAHSDQHLLYCAWEKRDSTLVSKEEFVKDVVDNLAELKKQGIDHAPYYMPPYEWYNAEISTWAKELELQIVNFTPGTLSNADYTTPDMKNYRSSEVIYESIIQLERKKSLNGFILLVHMGTHPDRKDKFYLKLPQLFDALQDYEWVRIDELLKKGP</sequence>
<organism evidence="4 5">
    <name type="scientific">Leadbetterella byssophila (strain DSM 17132 / JCM 16389 / KACC 11308 / NBRC 106382 / 4M15)</name>
    <dbReference type="NCBI Taxonomy" id="649349"/>
    <lineage>
        <taxon>Bacteria</taxon>
        <taxon>Pseudomonadati</taxon>
        <taxon>Bacteroidota</taxon>
        <taxon>Cytophagia</taxon>
        <taxon>Cytophagales</taxon>
        <taxon>Leadbetterellaceae</taxon>
        <taxon>Leadbetterella</taxon>
    </lineage>
</organism>
<dbReference type="PANTHER" id="PTHR10587:SF133">
    <property type="entry name" value="CHITIN DEACETYLASE 1-RELATED"/>
    <property type="match status" value="1"/>
</dbReference>
<dbReference type="InterPro" id="IPR011330">
    <property type="entry name" value="Glyco_hydro/deAcase_b/a-brl"/>
</dbReference>
<dbReference type="GO" id="GO:0016020">
    <property type="term" value="C:membrane"/>
    <property type="evidence" value="ECO:0007669"/>
    <property type="project" value="TreeGrafter"/>
</dbReference>
<name>E4RQB7_LEAB4</name>
<reference evidence="4 5" key="2">
    <citation type="journal article" date="2011" name="Stand. Genomic Sci.">
        <title>Complete genome sequence of Leadbetterella byssophila type strain (4M15).</title>
        <authorList>
            <person name="Abt B."/>
            <person name="Teshima H."/>
            <person name="Lucas S."/>
            <person name="Lapidus A."/>
            <person name="Del Rio T.G."/>
            <person name="Nolan M."/>
            <person name="Tice H."/>
            <person name="Cheng J.F."/>
            <person name="Pitluck S."/>
            <person name="Liolios K."/>
            <person name="Pagani I."/>
            <person name="Ivanova N."/>
            <person name="Mavromatis K."/>
            <person name="Pati A."/>
            <person name="Tapia R."/>
            <person name="Han C."/>
            <person name="Goodwin L."/>
            <person name="Chen A."/>
            <person name="Palaniappan K."/>
            <person name="Land M."/>
            <person name="Hauser L."/>
            <person name="Chang Y.J."/>
            <person name="Jeffries C.D."/>
            <person name="Rohde M."/>
            <person name="Goker M."/>
            <person name="Tindall B.J."/>
            <person name="Detter J.C."/>
            <person name="Woyke T."/>
            <person name="Bristow J."/>
            <person name="Eisen J.A."/>
            <person name="Markowitz V."/>
            <person name="Hugenholtz P."/>
            <person name="Klenk H.P."/>
            <person name="Kyrpides N.C."/>
        </authorList>
    </citation>
    <scope>NUCLEOTIDE SEQUENCE [LARGE SCALE GENOMIC DNA]</scope>
    <source>
        <strain evidence="5">DSM 17132 / JCM 16389 / KACC 11308 / NBRC 106382 / 4M15</strain>
    </source>
</reference>
<proteinExistence type="predicted"/>
<dbReference type="Gene3D" id="3.20.20.370">
    <property type="entry name" value="Glycoside hydrolase/deacetylase"/>
    <property type="match status" value="1"/>
</dbReference>
<evidence type="ECO:0000313" key="5">
    <source>
        <dbReference type="Proteomes" id="UP000007435"/>
    </source>
</evidence>
<gene>
    <name evidence="4" type="ordered locus">Lbys_2663</name>
</gene>
<dbReference type="SUPFAM" id="SSF88713">
    <property type="entry name" value="Glycoside hydrolase/deacetylase"/>
    <property type="match status" value="1"/>
</dbReference>
<dbReference type="AlphaFoldDB" id="E4RQB7"/>
<reference key="1">
    <citation type="submission" date="2010-11" db="EMBL/GenBank/DDBJ databases">
        <title>The complete genome of Leadbetterella byssophila DSM 17132.</title>
        <authorList>
            <consortium name="US DOE Joint Genome Institute (JGI-PGF)"/>
            <person name="Lucas S."/>
            <person name="Copeland A."/>
            <person name="Lapidus A."/>
            <person name="Glavina del Rio T."/>
            <person name="Dalin E."/>
            <person name="Tice H."/>
            <person name="Bruce D."/>
            <person name="Goodwin L."/>
            <person name="Pitluck S."/>
            <person name="Kyrpides N."/>
            <person name="Mavromatis K."/>
            <person name="Ivanova N."/>
            <person name="Teshima H."/>
            <person name="Brettin T."/>
            <person name="Detter J.C."/>
            <person name="Han C."/>
            <person name="Tapia R."/>
            <person name="Land M."/>
            <person name="Hauser L."/>
            <person name="Markowitz V."/>
            <person name="Cheng J.-F."/>
            <person name="Hugenholtz P."/>
            <person name="Woyke T."/>
            <person name="Wu D."/>
            <person name="Tindall B."/>
            <person name="Pomrenke H.G."/>
            <person name="Brambilla E."/>
            <person name="Klenk H.-P."/>
            <person name="Eisen J.A."/>
        </authorList>
    </citation>
    <scope>NUCLEOTIDE SEQUENCE [LARGE SCALE GENOMIC DNA]</scope>
    <source>
        <strain>DSM 17132</strain>
    </source>
</reference>
<dbReference type="STRING" id="649349.Lbys_2663"/>
<dbReference type="GO" id="GO:0046872">
    <property type="term" value="F:metal ion binding"/>
    <property type="evidence" value="ECO:0007669"/>
    <property type="project" value="UniProtKB-KW"/>
</dbReference>
<dbReference type="EMBL" id="CP002305">
    <property type="protein sequence ID" value="ADQ18325.1"/>
    <property type="molecule type" value="Genomic_DNA"/>
</dbReference>
<dbReference type="GO" id="GO:0016810">
    <property type="term" value="F:hydrolase activity, acting on carbon-nitrogen (but not peptide) bonds"/>
    <property type="evidence" value="ECO:0007669"/>
    <property type="project" value="InterPro"/>
</dbReference>
<dbReference type="InterPro" id="IPR050248">
    <property type="entry name" value="Polysacc_deacetylase_ArnD"/>
</dbReference>
<dbReference type="RefSeq" id="WP_013409362.1">
    <property type="nucleotide sequence ID" value="NC_014655.1"/>
</dbReference>
<dbReference type="OrthoDB" id="837450at2"/>
<keyword evidence="2" id="KW-0378">Hydrolase</keyword>
<dbReference type="eggNOG" id="COG0726">
    <property type="taxonomic scope" value="Bacteria"/>
</dbReference>
<dbReference type="InterPro" id="IPR002509">
    <property type="entry name" value="NODB_dom"/>
</dbReference>
<dbReference type="PANTHER" id="PTHR10587">
    <property type="entry name" value="GLYCOSYL TRANSFERASE-RELATED"/>
    <property type="match status" value="1"/>
</dbReference>
<evidence type="ECO:0000313" key="4">
    <source>
        <dbReference type="EMBL" id="ADQ18325.1"/>
    </source>
</evidence>
<accession>E4RQB7</accession>
<dbReference type="PROSITE" id="PS51677">
    <property type="entry name" value="NODB"/>
    <property type="match status" value="1"/>
</dbReference>
<evidence type="ECO:0000259" key="3">
    <source>
        <dbReference type="PROSITE" id="PS51677"/>
    </source>
</evidence>
<evidence type="ECO:0000256" key="1">
    <source>
        <dbReference type="ARBA" id="ARBA00022723"/>
    </source>
</evidence>
<dbReference type="CDD" id="cd10917">
    <property type="entry name" value="CE4_NodB_like_6s_7s"/>
    <property type="match status" value="1"/>
</dbReference>